<protein>
    <submittedName>
        <fullName evidence="2">Uncharacterized protein</fullName>
    </submittedName>
</protein>
<gene>
    <name evidence="2" type="ORF">EG799_05310</name>
</gene>
<dbReference type="RefSeq" id="WP_123879211.1">
    <property type="nucleotide sequence ID" value="NZ_RPFZ01000001.1"/>
</dbReference>
<accession>A0A3N5DK29</accession>
<evidence type="ECO:0000313" key="3">
    <source>
        <dbReference type="Proteomes" id="UP000275232"/>
    </source>
</evidence>
<keyword evidence="3" id="KW-1185">Reference proteome</keyword>
<proteinExistence type="predicted"/>
<feature type="region of interest" description="Disordered" evidence="1">
    <location>
        <begin position="16"/>
        <end position="64"/>
    </location>
</feature>
<dbReference type="EMBL" id="RPFZ01000001">
    <property type="protein sequence ID" value="RPF71095.1"/>
    <property type="molecule type" value="Genomic_DNA"/>
</dbReference>
<organism evidence="2 3">
    <name type="scientific">Aurantiacibacter spongiae</name>
    <dbReference type="NCBI Taxonomy" id="2488860"/>
    <lineage>
        <taxon>Bacteria</taxon>
        <taxon>Pseudomonadati</taxon>
        <taxon>Pseudomonadota</taxon>
        <taxon>Alphaproteobacteria</taxon>
        <taxon>Sphingomonadales</taxon>
        <taxon>Erythrobacteraceae</taxon>
        <taxon>Aurantiacibacter</taxon>
    </lineage>
</organism>
<reference evidence="2 3" key="1">
    <citation type="submission" date="2018-11" db="EMBL/GenBank/DDBJ databases">
        <title>Erythrobacter spongiae sp. nov., isolated from a marine sponge.</title>
        <authorList>
            <person name="Zhuang L."/>
            <person name="Luo L."/>
        </authorList>
    </citation>
    <scope>NUCLEOTIDE SEQUENCE [LARGE SCALE GENOMIC DNA]</scope>
    <source>
        <strain evidence="2 3">HN-E23</strain>
    </source>
</reference>
<dbReference type="Proteomes" id="UP000275232">
    <property type="component" value="Unassembled WGS sequence"/>
</dbReference>
<name>A0A3N5DK29_9SPHN</name>
<evidence type="ECO:0000256" key="1">
    <source>
        <dbReference type="SAM" id="MobiDB-lite"/>
    </source>
</evidence>
<dbReference type="AlphaFoldDB" id="A0A3N5DK29"/>
<feature type="compositionally biased region" description="Basic and acidic residues" evidence="1">
    <location>
        <begin position="42"/>
        <end position="64"/>
    </location>
</feature>
<sequence>MAMLIGRWLLSARCDQPDGASQPEVNGAAPLRPATRPVAGSQEKHEAAHRSDTGPGDHERQRAMHLQIVREELAFLAEAWNSDPRLDKATIHALACDLLRRSL</sequence>
<comment type="caution">
    <text evidence="2">The sequence shown here is derived from an EMBL/GenBank/DDBJ whole genome shotgun (WGS) entry which is preliminary data.</text>
</comment>
<evidence type="ECO:0000313" key="2">
    <source>
        <dbReference type="EMBL" id="RPF71095.1"/>
    </source>
</evidence>